<organism evidence="2 3">
    <name type="scientific">Ensete ventricosum</name>
    <name type="common">Abyssinian banana</name>
    <name type="synonym">Musa ensete</name>
    <dbReference type="NCBI Taxonomy" id="4639"/>
    <lineage>
        <taxon>Eukaryota</taxon>
        <taxon>Viridiplantae</taxon>
        <taxon>Streptophyta</taxon>
        <taxon>Embryophyta</taxon>
        <taxon>Tracheophyta</taxon>
        <taxon>Spermatophyta</taxon>
        <taxon>Magnoliopsida</taxon>
        <taxon>Liliopsida</taxon>
        <taxon>Zingiberales</taxon>
        <taxon>Musaceae</taxon>
        <taxon>Ensete</taxon>
    </lineage>
</organism>
<evidence type="ECO:0000313" key="3">
    <source>
        <dbReference type="Proteomes" id="UP001222027"/>
    </source>
</evidence>
<dbReference type="AlphaFoldDB" id="A0AAV8S241"/>
<dbReference type="Proteomes" id="UP001222027">
    <property type="component" value="Unassembled WGS sequence"/>
</dbReference>
<reference evidence="2 3" key="1">
    <citation type="submission" date="2022-12" db="EMBL/GenBank/DDBJ databases">
        <title>Chromosome-scale assembly of the Ensete ventricosum genome.</title>
        <authorList>
            <person name="Dussert Y."/>
            <person name="Stocks J."/>
            <person name="Wendawek A."/>
            <person name="Woldeyes F."/>
            <person name="Nichols R.A."/>
            <person name="Borrell J.S."/>
        </authorList>
    </citation>
    <scope>NUCLEOTIDE SEQUENCE [LARGE SCALE GENOMIC DNA]</scope>
    <source>
        <strain evidence="3">cv. Maze</strain>
        <tissue evidence="2">Seeds</tissue>
    </source>
</reference>
<proteinExistence type="predicted"/>
<evidence type="ECO:0000313" key="2">
    <source>
        <dbReference type="EMBL" id="KAJ8513443.1"/>
    </source>
</evidence>
<name>A0AAV8S241_ENSVE</name>
<comment type="caution">
    <text evidence="2">The sequence shown here is derived from an EMBL/GenBank/DDBJ whole genome shotgun (WGS) entry which is preliminary data.</text>
</comment>
<gene>
    <name evidence="2" type="ORF">OPV22_003877</name>
</gene>
<sequence length="99" mass="11436">MRGGRRRRGRPELGHRKKKPSRESPSSDAIVFWIILWRFGLKISNRVISRWICYTEGGRGILCCSLLERMLTWPLRKGTLSRNLIEVVPVCSTSVILKV</sequence>
<evidence type="ECO:0000256" key="1">
    <source>
        <dbReference type="SAM" id="MobiDB-lite"/>
    </source>
</evidence>
<accession>A0AAV8S241</accession>
<feature type="compositionally biased region" description="Basic residues" evidence="1">
    <location>
        <begin position="1"/>
        <end position="20"/>
    </location>
</feature>
<feature type="region of interest" description="Disordered" evidence="1">
    <location>
        <begin position="1"/>
        <end position="26"/>
    </location>
</feature>
<keyword evidence="3" id="KW-1185">Reference proteome</keyword>
<protein>
    <submittedName>
        <fullName evidence="2">Uncharacterized protein</fullName>
    </submittedName>
</protein>
<dbReference type="EMBL" id="JAQQAF010000001">
    <property type="protein sequence ID" value="KAJ8513443.1"/>
    <property type="molecule type" value="Genomic_DNA"/>
</dbReference>